<feature type="region of interest" description="Disordered" evidence="1">
    <location>
        <begin position="59"/>
        <end position="84"/>
    </location>
</feature>
<keyword evidence="3" id="KW-1185">Reference proteome</keyword>
<evidence type="ECO:0000313" key="2">
    <source>
        <dbReference type="EMBL" id="CVI57152.1"/>
    </source>
</evidence>
<accession>A0A1S7TRC7</accession>
<evidence type="ECO:0000256" key="1">
    <source>
        <dbReference type="SAM" id="MobiDB-lite"/>
    </source>
</evidence>
<comment type="caution">
    <text evidence="2">The sequence shown here is derived from an EMBL/GenBank/DDBJ whole genome shotgun (WGS) entry which is preliminary data.</text>
</comment>
<gene>
    <name evidence="2" type="ORF">AGR7A_Cc30007</name>
</gene>
<name>A0A1S7TRC7_9HYPH</name>
<organism evidence="2 3">
    <name type="scientific">Agrobacterium deltaense NCPPB 1641</name>
    <dbReference type="NCBI Taxonomy" id="1183425"/>
    <lineage>
        <taxon>Bacteria</taxon>
        <taxon>Pseudomonadati</taxon>
        <taxon>Pseudomonadota</taxon>
        <taxon>Alphaproteobacteria</taxon>
        <taxon>Hyphomicrobiales</taxon>
        <taxon>Rhizobiaceae</taxon>
        <taxon>Rhizobium/Agrobacterium group</taxon>
        <taxon>Agrobacterium</taxon>
    </lineage>
</organism>
<evidence type="ECO:0000313" key="3">
    <source>
        <dbReference type="Proteomes" id="UP000192140"/>
    </source>
</evidence>
<reference evidence="2" key="1">
    <citation type="submission" date="2016-01" db="EMBL/GenBank/DDBJ databases">
        <authorList>
            <person name="Regsiter A."/>
            <person name="william w."/>
        </authorList>
    </citation>
    <scope>NUCLEOTIDE SEQUENCE</scope>
    <source>
        <strain evidence="2">NCPPB 1641</strain>
    </source>
</reference>
<dbReference type="EMBL" id="FCNP01000023">
    <property type="protein sequence ID" value="CVI57152.1"/>
    <property type="molecule type" value="Genomic_DNA"/>
</dbReference>
<protein>
    <submittedName>
        <fullName evidence="2">Uncharacterized protein</fullName>
    </submittedName>
</protein>
<proteinExistence type="predicted"/>
<dbReference type="AlphaFoldDB" id="A0A1S7TRC7"/>
<sequence length="84" mass="8380">MLYGKGRRACGMAVALSLLCRVMGFGDVGGCGSPPSALPGISPTGGEIGKTRCVALSPTVKKSETSPRVDLPTCGGDARQGRGG</sequence>
<dbReference type="Proteomes" id="UP000192140">
    <property type="component" value="Unassembled WGS sequence"/>
</dbReference>